<dbReference type="EMBL" id="LR899010">
    <property type="protein sequence ID" value="CAD7080914.1"/>
    <property type="molecule type" value="Genomic_DNA"/>
</dbReference>
<name>A0A7R8UHV2_HERIL</name>
<dbReference type="Pfam" id="PF22861">
    <property type="entry name" value="GEO12453p1-like"/>
    <property type="match status" value="1"/>
</dbReference>
<evidence type="ECO:0000256" key="1">
    <source>
        <dbReference type="SAM" id="SignalP"/>
    </source>
</evidence>
<dbReference type="Proteomes" id="UP000594454">
    <property type="component" value="Chromosome 2"/>
</dbReference>
<reference evidence="2 3" key="1">
    <citation type="submission" date="2020-11" db="EMBL/GenBank/DDBJ databases">
        <authorList>
            <person name="Wallbank WR R."/>
            <person name="Pardo Diaz C."/>
            <person name="Kozak K."/>
            <person name="Martin S."/>
            <person name="Jiggins C."/>
            <person name="Moest M."/>
            <person name="Warren A I."/>
            <person name="Generalovic N T."/>
            <person name="Byers J.R.P. K."/>
            <person name="Montejo-Kovacevich G."/>
            <person name="Yen C E."/>
        </authorList>
    </citation>
    <scope>NUCLEOTIDE SEQUENCE [LARGE SCALE GENOMIC DNA]</scope>
</reference>
<dbReference type="InterPro" id="IPR054721">
    <property type="entry name" value="GEO12453p1-like"/>
</dbReference>
<evidence type="ECO:0000313" key="3">
    <source>
        <dbReference type="Proteomes" id="UP000594454"/>
    </source>
</evidence>
<gene>
    <name evidence="2" type="ORF">HERILL_LOCUS4050</name>
</gene>
<dbReference type="InParanoid" id="A0A7R8UHV2"/>
<dbReference type="AlphaFoldDB" id="A0A7R8UHV2"/>
<organism evidence="2 3">
    <name type="scientific">Hermetia illucens</name>
    <name type="common">Black soldier fly</name>
    <dbReference type="NCBI Taxonomy" id="343691"/>
    <lineage>
        <taxon>Eukaryota</taxon>
        <taxon>Metazoa</taxon>
        <taxon>Ecdysozoa</taxon>
        <taxon>Arthropoda</taxon>
        <taxon>Hexapoda</taxon>
        <taxon>Insecta</taxon>
        <taxon>Pterygota</taxon>
        <taxon>Neoptera</taxon>
        <taxon>Endopterygota</taxon>
        <taxon>Diptera</taxon>
        <taxon>Brachycera</taxon>
        <taxon>Stratiomyomorpha</taxon>
        <taxon>Stratiomyidae</taxon>
        <taxon>Hermetiinae</taxon>
        <taxon>Hermetia</taxon>
    </lineage>
</organism>
<sequence length="78" mass="8210">MKFFALLLALIGAASAVYVSPLGYSAYGAYPYAASVYSAPVVSAYSAPIVSSYSALPYHAAYVAPAYGFDLWKKKKAA</sequence>
<protein>
    <submittedName>
        <fullName evidence="2">Uncharacterized protein</fullName>
    </submittedName>
</protein>
<feature type="chain" id="PRO_5031125877" evidence="1">
    <location>
        <begin position="17"/>
        <end position="78"/>
    </location>
</feature>
<accession>A0A7R8UHV2</accession>
<keyword evidence="1" id="KW-0732">Signal</keyword>
<keyword evidence="3" id="KW-1185">Reference proteome</keyword>
<evidence type="ECO:0000313" key="2">
    <source>
        <dbReference type="EMBL" id="CAD7080914.1"/>
    </source>
</evidence>
<feature type="signal peptide" evidence="1">
    <location>
        <begin position="1"/>
        <end position="16"/>
    </location>
</feature>
<proteinExistence type="predicted"/>